<dbReference type="InterPro" id="IPR029063">
    <property type="entry name" value="SAM-dependent_MTases_sf"/>
</dbReference>
<evidence type="ECO:0000313" key="2">
    <source>
        <dbReference type="EMBL" id="TWH06228.1"/>
    </source>
</evidence>
<keyword evidence="2" id="KW-0808">Transferase</keyword>
<protein>
    <submittedName>
        <fullName evidence="2">Ubiquinone/menaquinone biosynthesis C-methylase UbiE</fullName>
    </submittedName>
</protein>
<dbReference type="SUPFAM" id="SSF53335">
    <property type="entry name" value="S-adenosyl-L-methionine-dependent methyltransferases"/>
    <property type="match status" value="1"/>
</dbReference>
<gene>
    <name evidence="2" type="ORF">L618_000700001270</name>
</gene>
<feature type="region of interest" description="Disordered" evidence="1">
    <location>
        <begin position="1"/>
        <end position="22"/>
    </location>
</feature>
<evidence type="ECO:0000313" key="3">
    <source>
        <dbReference type="Proteomes" id="UP000317573"/>
    </source>
</evidence>
<reference evidence="2 3" key="1">
    <citation type="submission" date="2019-07" db="EMBL/GenBank/DDBJ databases">
        <title>Genome sequencing of lignin-degrading bacterial isolates.</title>
        <authorList>
            <person name="Gladden J."/>
        </authorList>
    </citation>
    <scope>NUCLEOTIDE SEQUENCE [LARGE SCALE GENOMIC DNA]</scope>
    <source>
        <strain evidence="2 3">J45</strain>
    </source>
</reference>
<organism evidence="2 3">
    <name type="scientific">Rhodococcus rhodochrous J45</name>
    <dbReference type="NCBI Taxonomy" id="935266"/>
    <lineage>
        <taxon>Bacteria</taxon>
        <taxon>Bacillati</taxon>
        <taxon>Actinomycetota</taxon>
        <taxon>Actinomycetes</taxon>
        <taxon>Mycobacteriales</taxon>
        <taxon>Nocardiaceae</taxon>
        <taxon>Rhodococcus</taxon>
    </lineage>
</organism>
<dbReference type="GO" id="GO:0008168">
    <property type="term" value="F:methyltransferase activity"/>
    <property type="evidence" value="ECO:0007669"/>
    <property type="project" value="UniProtKB-KW"/>
</dbReference>
<dbReference type="Proteomes" id="UP000317573">
    <property type="component" value="Unassembled WGS sequence"/>
</dbReference>
<dbReference type="PROSITE" id="PS51608">
    <property type="entry name" value="SAM_MT_UBIE"/>
    <property type="match status" value="1"/>
</dbReference>
<dbReference type="GO" id="GO:0032259">
    <property type="term" value="P:methylation"/>
    <property type="evidence" value="ECO:0007669"/>
    <property type="project" value="UniProtKB-KW"/>
</dbReference>
<accession>A0A562D9E4</accession>
<comment type="caution">
    <text evidence="2">The sequence shown here is derived from an EMBL/GenBank/DDBJ whole genome shotgun (WGS) entry which is preliminary data.</text>
</comment>
<dbReference type="AlphaFoldDB" id="A0A562D9E4"/>
<keyword evidence="2" id="KW-0489">Methyltransferase</keyword>
<dbReference type="PANTHER" id="PTHR43861">
    <property type="entry name" value="TRANS-ACONITATE 2-METHYLTRANSFERASE-RELATED"/>
    <property type="match status" value="1"/>
</dbReference>
<dbReference type="RefSeq" id="WP_088897045.1">
    <property type="nucleotide sequence ID" value="NZ_VLJT01000072.1"/>
</dbReference>
<name>A0A562D9E4_RHORH</name>
<sequence>MNDDPENVRAASDVRADPAETARTFDAASSDFDELTPTVWGPAGQALVFQLGVSPGEAVLDVCCGTGSSALPAAAAVGPEGLVHGVDIADEMLEHGRLTAERRGLKNIEFVCADASQWEAPSDVPDAGYDVLSISYGVFFLPDMDRTFWRLVSLVRQGGRAGVTVWRHGAMEEFSSIVFDVASRHSPELRERGALRDRTPLHRIDTPDTLEAWIADAGTDSVEVRTLSNHLPATDELCWSLVTGTGLRGVLAGLDSGQVASVRQQIAEEVTARGLHTIDATTLVATGTVRRPPVSG</sequence>
<dbReference type="PANTHER" id="PTHR43861:SF1">
    <property type="entry name" value="TRANS-ACONITATE 2-METHYLTRANSFERASE"/>
    <property type="match status" value="1"/>
</dbReference>
<dbReference type="CDD" id="cd02440">
    <property type="entry name" value="AdoMet_MTases"/>
    <property type="match status" value="1"/>
</dbReference>
<dbReference type="InterPro" id="IPR004033">
    <property type="entry name" value="UbiE/COQ5_MeTrFase"/>
</dbReference>
<dbReference type="Gene3D" id="3.40.50.150">
    <property type="entry name" value="Vaccinia Virus protein VP39"/>
    <property type="match status" value="1"/>
</dbReference>
<dbReference type="EMBL" id="VLJT01000072">
    <property type="protein sequence ID" value="TWH06228.1"/>
    <property type="molecule type" value="Genomic_DNA"/>
</dbReference>
<dbReference type="Pfam" id="PF01209">
    <property type="entry name" value="Ubie_methyltran"/>
    <property type="match status" value="1"/>
</dbReference>
<keyword evidence="2" id="KW-0830">Ubiquinone</keyword>
<evidence type="ECO:0000256" key="1">
    <source>
        <dbReference type="SAM" id="MobiDB-lite"/>
    </source>
</evidence>
<proteinExistence type="predicted"/>